<sequence>MTAEPAPATMDPMARPDHAVFLKRSFSKMDQLATPFLTGRRLCRQLAAVVPRGTNGVVVELGAGPGVLAEPIRERLGPHARYLAIEIDSELVAHLRRHKPWLEVVQGDVADLDRILDEAGITEVDAFVSTLPWAVFPQTLRLQVMGTIARRLVPGGVMSMIITWMALPNRVRVLRDLLDTHFDEVVETATEWRNPPPARTFLCRRPLPQFNSLDGQDTRSVS</sequence>
<dbReference type="GO" id="GO:0000179">
    <property type="term" value="F:rRNA (adenine-N6,N6-)-dimethyltransferase activity"/>
    <property type="evidence" value="ECO:0007669"/>
    <property type="project" value="InterPro"/>
</dbReference>
<keyword evidence="2" id="KW-0808">Transferase</keyword>
<evidence type="ECO:0000256" key="1">
    <source>
        <dbReference type="ARBA" id="ARBA00022603"/>
    </source>
</evidence>
<evidence type="ECO:0000256" key="3">
    <source>
        <dbReference type="ARBA" id="ARBA00022691"/>
    </source>
</evidence>
<dbReference type="SMART" id="SM00650">
    <property type="entry name" value="rADc"/>
    <property type="match status" value="1"/>
</dbReference>
<feature type="domain" description="Ribosomal RNA adenine methylase transferase N-terminal" evidence="4">
    <location>
        <begin position="42"/>
        <end position="168"/>
    </location>
</feature>
<dbReference type="InterPro" id="IPR029063">
    <property type="entry name" value="SAM-dependent_MTases_sf"/>
</dbReference>
<dbReference type="Pfam" id="PF13649">
    <property type="entry name" value="Methyltransf_25"/>
    <property type="match status" value="1"/>
</dbReference>
<dbReference type="InterPro" id="IPR020598">
    <property type="entry name" value="rRNA_Ade_methylase_Trfase_N"/>
</dbReference>
<accession>A0AA44ZRD8</accession>
<evidence type="ECO:0000256" key="2">
    <source>
        <dbReference type="ARBA" id="ARBA00022679"/>
    </source>
</evidence>
<keyword evidence="3" id="KW-0949">S-adenosyl-L-methionine</keyword>
<gene>
    <name evidence="5" type="ORF">ATL51_4660</name>
</gene>
<dbReference type="CDD" id="cd02440">
    <property type="entry name" value="AdoMet_MTases"/>
    <property type="match status" value="1"/>
</dbReference>
<evidence type="ECO:0000313" key="5">
    <source>
        <dbReference type="EMBL" id="PKB32916.1"/>
    </source>
</evidence>
<evidence type="ECO:0000313" key="6">
    <source>
        <dbReference type="Proteomes" id="UP000232453"/>
    </source>
</evidence>
<proteinExistence type="predicted"/>
<dbReference type="Proteomes" id="UP000232453">
    <property type="component" value="Unassembled WGS sequence"/>
</dbReference>
<dbReference type="Gene3D" id="3.40.50.150">
    <property type="entry name" value="Vaccinia Virus protein VP39"/>
    <property type="match status" value="1"/>
</dbReference>
<dbReference type="EMBL" id="PHUJ01000003">
    <property type="protein sequence ID" value="PKB32916.1"/>
    <property type="molecule type" value="Genomic_DNA"/>
</dbReference>
<protein>
    <submittedName>
        <fullName evidence="5">Phospholipid N-methyltransferase</fullName>
    </submittedName>
</protein>
<dbReference type="InterPro" id="IPR041698">
    <property type="entry name" value="Methyltransf_25"/>
</dbReference>
<evidence type="ECO:0000259" key="4">
    <source>
        <dbReference type="SMART" id="SM00650"/>
    </source>
</evidence>
<reference evidence="5 6" key="1">
    <citation type="submission" date="2017-11" db="EMBL/GenBank/DDBJ databases">
        <title>Sequencing the genomes of 1000 actinobacteria strains.</title>
        <authorList>
            <person name="Klenk H.-P."/>
        </authorList>
    </citation>
    <scope>NUCLEOTIDE SEQUENCE [LARGE SCALE GENOMIC DNA]</scope>
    <source>
        <strain evidence="5 6">DSM 44104</strain>
    </source>
</reference>
<keyword evidence="1" id="KW-0489">Methyltransferase</keyword>
<comment type="caution">
    <text evidence="5">The sequence shown here is derived from an EMBL/GenBank/DDBJ whole genome shotgun (WGS) entry which is preliminary data.</text>
</comment>
<organism evidence="5 6">
    <name type="scientific">Pseudonocardia alni</name>
    <name type="common">Amycolata alni</name>
    <dbReference type="NCBI Taxonomy" id="33907"/>
    <lineage>
        <taxon>Bacteria</taxon>
        <taxon>Bacillati</taxon>
        <taxon>Actinomycetota</taxon>
        <taxon>Actinomycetes</taxon>
        <taxon>Pseudonocardiales</taxon>
        <taxon>Pseudonocardiaceae</taxon>
        <taxon>Pseudonocardia</taxon>
    </lineage>
</organism>
<name>A0AA44ZRD8_PSEA5</name>
<dbReference type="SUPFAM" id="SSF53335">
    <property type="entry name" value="S-adenosyl-L-methionine-dependent methyltransferases"/>
    <property type="match status" value="1"/>
</dbReference>
<dbReference type="AlphaFoldDB" id="A0AA44ZRD8"/>